<dbReference type="Proteomes" id="UP000316215">
    <property type="component" value="Chromosome"/>
</dbReference>
<feature type="transmembrane region" description="Helical" evidence="7">
    <location>
        <begin position="250"/>
        <end position="273"/>
    </location>
</feature>
<evidence type="ECO:0000256" key="4">
    <source>
        <dbReference type="ARBA" id="ARBA00022692"/>
    </source>
</evidence>
<evidence type="ECO:0000256" key="3">
    <source>
        <dbReference type="ARBA" id="ARBA00022475"/>
    </source>
</evidence>
<accession>A0A514JKN2</accession>
<dbReference type="OrthoDB" id="2063054at2"/>
<evidence type="ECO:0000313" key="12">
    <source>
        <dbReference type="Proteomes" id="UP000530412"/>
    </source>
</evidence>
<dbReference type="InterPro" id="IPR000515">
    <property type="entry name" value="MetI-like"/>
</dbReference>
<feature type="transmembrane region" description="Helical" evidence="7">
    <location>
        <begin position="208"/>
        <end position="230"/>
    </location>
</feature>
<keyword evidence="4 7" id="KW-0812">Transmembrane</keyword>
<keyword evidence="11" id="KW-1185">Reference proteome</keyword>
<keyword evidence="6 7" id="KW-0472">Membrane</keyword>
<dbReference type="EMBL" id="CP022310">
    <property type="protein sequence ID" value="QDI67869.1"/>
    <property type="molecule type" value="Genomic_DNA"/>
</dbReference>
<evidence type="ECO:0000256" key="2">
    <source>
        <dbReference type="ARBA" id="ARBA00022448"/>
    </source>
</evidence>
<dbReference type="GO" id="GO:0005886">
    <property type="term" value="C:plasma membrane"/>
    <property type="evidence" value="ECO:0007669"/>
    <property type="project" value="UniProtKB-SubCell"/>
</dbReference>
<keyword evidence="9" id="KW-0762">Sugar transport</keyword>
<feature type="transmembrane region" description="Helical" evidence="7">
    <location>
        <begin position="121"/>
        <end position="143"/>
    </location>
</feature>
<dbReference type="InterPro" id="IPR035906">
    <property type="entry name" value="MetI-like_sf"/>
</dbReference>
<dbReference type="SUPFAM" id="SSF161098">
    <property type="entry name" value="MetI-like"/>
    <property type="match status" value="1"/>
</dbReference>
<dbReference type="GO" id="GO:0055085">
    <property type="term" value="P:transmembrane transport"/>
    <property type="evidence" value="ECO:0007669"/>
    <property type="project" value="InterPro"/>
</dbReference>
<feature type="transmembrane region" description="Helical" evidence="7">
    <location>
        <begin position="155"/>
        <end position="171"/>
    </location>
</feature>
<feature type="transmembrane region" description="Helical" evidence="7">
    <location>
        <begin position="21"/>
        <end position="44"/>
    </location>
</feature>
<sequence length="288" mass="31341">MSAGTRTLVSPAVLARPRGRAAYWTVFTGVVVLFALAFLFPVYWMVSGAMKSPDEVARTPPTLVPESWNTSGYSDAWDLMQLPTHLWNTVVQAAGAWLFQLVFCTAAAYALSRLRPAFGKLVLGGILATLMVPAQALVVPKYLTVADLGLLNDPLAIWLPAVANAFNLYLLKRFFDQLPRDVLEAAEMDGAGRLRTLWSIVLPMSRPVLGVVSIFALVAVWQDFLWPLMVFSDTDKQPIGVALVQLSQNIQLTVLIAAMVIASIPMVALFLVFQRHIIAGISAGSTKG</sequence>
<dbReference type="CDD" id="cd06261">
    <property type="entry name" value="TM_PBP2"/>
    <property type="match status" value="1"/>
</dbReference>
<evidence type="ECO:0000259" key="8">
    <source>
        <dbReference type="PROSITE" id="PS50928"/>
    </source>
</evidence>
<protein>
    <submittedName>
        <fullName evidence="10">ABC transporter permease</fullName>
    </submittedName>
    <submittedName>
        <fullName evidence="9">Multiple sugar transport system permease protein</fullName>
    </submittedName>
</protein>
<evidence type="ECO:0000256" key="1">
    <source>
        <dbReference type="ARBA" id="ARBA00004651"/>
    </source>
</evidence>
<dbReference type="RefSeq" id="WP_142191911.1">
    <property type="nucleotide sequence ID" value="NZ_BMSU01000021.1"/>
</dbReference>
<keyword evidence="2 7" id="KW-0813">Transport</keyword>
<accession>A0A7W3M5K4</accession>
<dbReference type="PROSITE" id="PS50928">
    <property type="entry name" value="ABC_TM1"/>
    <property type="match status" value="1"/>
</dbReference>
<dbReference type="AlphaFoldDB" id="A0A514JKN2"/>
<dbReference type="EMBL" id="JACJIE010000001">
    <property type="protein sequence ID" value="MBA8941966.1"/>
    <property type="molecule type" value="Genomic_DNA"/>
</dbReference>
<feature type="domain" description="ABC transmembrane type-1" evidence="8">
    <location>
        <begin position="86"/>
        <end position="273"/>
    </location>
</feature>
<evidence type="ECO:0000256" key="7">
    <source>
        <dbReference type="RuleBase" id="RU363032"/>
    </source>
</evidence>
<evidence type="ECO:0000313" key="10">
    <source>
        <dbReference type="EMBL" id="QDI67869.1"/>
    </source>
</evidence>
<reference evidence="9 12" key="2">
    <citation type="submission" date="2020-08" db="EMBL/GenBank/DDBJ databases">
        <title>Genomic Encyclopedia of Type Strains, Phase III (KMG-III): the genomes of soil and plant-associated and newly described type strains.</title>
        <authorList>
            <person name="Whitman W."/>
        </authorList>
    </citation>
    <scope>NUCLEOTIDE SEQUENCE [LARGE SCALE GENOMIC DNA]</scope>
    <source>
        <strain evidence="9 12">CECT 3271</strain>
    </source>
</reference>
<keyword evidence="5 7" id="KW-1133">Transmembrane helix</keyword>
<reference evidence="10 11" key="1">
    <citation type="submission" date="2017-07" db="EMBL/GenBank/DDBJ databases">
        <title>The Complete Genome of Streptomyces asterosporus-ZSY.</title>
        <authorList>
            <person name="Zhang S."/>
        </authorList>
    </citation>
    <scope>NUCLEOTIDE SEQUENCE [LARGE SCALE GENOMIC DNA]</scope>
    <source>
        <strain evidence="10 11">DSM 41452</strain>
    </source>
</reference>
<evidence type="ECO:0000256" key="6">
    <source>
        <dbReference type="ARBA" id="ARBA00023136"/>
    </source>
</evidence>
<dbReference type="PANTHER" id="PTHR43744">
    <property type="entry name" value="ABC TRANSPORTER PERMEASE PROTEIN MG189-RELATED-RELATED"/>
    <property type="match status" value="1"/>
</dbReference>
<evidence type="ECO:0000256" key="5">
    <source>
        <dbReference type="ARBA" id="ARBA00022989"/>
    </source>
</evidence>
<evidence type="ECO:0000313" key="11">
    <source>
        <dbReference type="Proteomes" id="UP000316215"/>
    </source>
</evidence>
<organism evidence="10 11">
    <name type="scientific">Streptomyces calvus</name>
    <dbReference type="NCBI Taxonomy" id="67282"/>
    <lineage>
        <taxon>Bacteria</taxon>
        <taxon>Bacillati</taxon>
        <taxon>Actinomycetota</taxon>
        <taxon>Actinomycetes</taxon>
        <taxon>Kitasatosporales</taxon>
        <taxon>Streptomycetaceae</taxon>
        <taxon>Streptomyces</taxon>
    </lineage>
</organism>
<dbReference type="Gene3D" id="1.10.3720.10">
    <property type="entry name" value="MetI-like"/>
    <property type="match status" value="1"/>
</dbReference>
<gene>
    <name evidence="10" type="ORF">CD934_03680</name>
    <name evidence="9" type="ORF">FHS33_000355</name>
</gene>
<name>A0A514JKN2_9ACTN</name>
<dbReference type="PANTHER" id="PTHR43744:SF12">
    <property type="entry name" value="ABC TRANSPORTER PERMEASE PROTEIN MG189-RELATED"/>
    <property type="match status" value="1"/>
</dbReference>
<feature type="transmembrane region" description="Helical" evidence="7">
    <location>
        <begin position="86"/>
        <end position="109"/>
    </location>
</feature>
<dbReference type="Proteomes" id="UP000530412">
    <property type="component" value="Unassembled WGS sequence"/>
</dbReference>
<dbReference type="Pfam" id="PF00528">
    <property type="entry name" value="BPD_transp_1"/>
    <property type="match status" value="1"/>
</dbReference>
<evidence type="ECO:0000313" key="9">
    <source>
        <dbReference type="EMBL" id="MBA8941966.1"/>
    </source>
</evidence>
<comment type="similarity">
    <text evidence="7">Belongs to the binding-protein-dependent transport system permease family.</text>
</comment>
<dbReference type="KEGG" id="sast:CD934_03680"/>
<keyword evidence="3" id="KW-1003">Cell membrane</keyword>
<comment type="subcellular location">
    <subcellularLocation>
        <location evidence="1 7">Cell membrane</location>
        <topology evidence="1 7">Multi-pass membrane protein</topology>
    </subcellularLocation>
</comment>
<proteinExistence type="inferred from homology"/>